<dbReference type="Proteomes" id="UP001356427">
    <property type="component" value="Unassembled WGS sequence"/>
</dbReference>
<dbReference type="EMBL" id="JAGTTL010000002">
    <property type="protein sequence ID" value="KAK6327376.1"/>
    <property type="molecule type" value="Genomic_DNA"/>
</dbReference>
<dbReference type="AlphaFoldDB" id="A0AAN8NGZ6"/>
<comment type="caution">
    <text evidence="1">The sequence shown here is derived from an EMBL/GenBank/DDBJ whole genome shotgun (WGS) entry which is preliminary data.</text>
</comment>
<evidence type="ECO:0000313" key="2">
    <source>
        <dbReference type="Proteomes" id="UP001356427"/>
    </source>
</evidence>
<gene>
    <name evidence="1" type="ORF">J4Q44_G00030210</name>
</gene>
<sequence>MDYHGNGEMLTNRDVNKFVHKILEKLAFVRMENSWNLISAHETWDQHFTCCVYIFVQYSLLFYYKYSSIQSSRNLLTRTYITVYWILCTYKNGK</sequence>
<organism evidence="1 2">
    <name type="scientific">Coregonus suidteri</name>
    <dbReference type="NCBI Taxonomy" id="861788"/>
    <lineage>
        <taxon>Eukaryota</taxon>
        <taxon>Metazoa</taxon>
        <taxon>Chordata</taxon>
        <taxon>Craniata</taxon>
        <taxon>Vertebrata</taxon>
        <taxon>Euteleostomi</taxon>
        <taxon>Actinopterygii</taxon>
        <taxon>Neopterygii</taxon>
        <taxon>Teleostei</taxon>
        <taxon>Protacanthopterygii</taxon>
        <taxon>Salmoniformes</taxon>
        <taxon>Salmonidae</taxon>
        <taxon>Coregoninae</taxon>
        <taxon>Coregonus</taxon>
    </lineage>
</organism>
<protein>
    <submittedName>
        <fullName evidence="1">Uncharacterized protein</fullName>
    </submittedName>
</protein>
<reference evidence="1 2" key="1">
    <citation type="submission" date="2021-04" db="EMBL/GenBank/DDBJ databases">
        <authorList>
            <person name="De Guttry C."/>
            <person name="Zahm M."/>
            <person name="Klopp C."/>
            <person name="Cabau C."/>
            <person name="Louis A."/>
            <person name="Berthelot C."/>
            <person name="Parey E."/>
            <person name="Roest Crollius H."/>
            <person name="Montfort J."/>
            <person name="Robinson-Rechavi M."/>
            <person name="Bucao C."/>
            <person name="Bouchez O."/>
            <person name="Gislard M."/>
            <person name="Lluch J."/>
            <person name="Milhes M."/>
            <person name="Lampietro C."/>
            <person name="Lopez Roques C."/>
            <person name="Donnadieu C."/>
            <person name="Braasch I."/>
            <person name="Desvignes T."/>
            <person name="Postlethwait J."/>
            <person name="Bobe J."/>
            <person name="Wedekind C."/>
            <person name="Guiguen Y."/>
        </authorList>
    </citation>
    <scope>NUCLEOTIDE SEQUENCE [LARGE SCALE GENOMIC DNA]</scope>
    <source>
        <strain evidence="1">Cs_M1</strain>
        <tissue evidence="1">Blood</tissue>
    </source>
</reference>
<proteinExistence type="predicted"/>
<keyword evidence="2" id="KW-1185">Reference proteome</keyword>
<evidence type="ECO:0000313" key="1">
    <source>
        <dbReference type="EMBL" id="KAK6327376.1"/>
    </source>
</evidence>
<accession>A0AAN8NGZ6</accession>
<name>A0AAN8NGZ6_9TELE</name>